<dbReference type="InterPro" id="IPR029058">
    <property type="entry name" value="AB_hydrolase_fold"/>
</dbReference>
<evidence type="ECO:0000256" key="1">
    <source>
        <dbReference type="SAM" id="Phobius"/>
    </source>
</evidence>
<dbReference type="Proteomes" id="UP001140206">
    <property type="component" value="Chromosome 5"/>
</dbReference>
<reference evidence="2" key="1">
    <citation type="submission" date="2022-08" db="EMBL/GenBank/DDBJ databases">
        <authorList>
            <person name="Marques A."/>
        </authorList>
    </citation>
    <scope>NUCLEOTIDE SEQUENCE</scope>
    <source>
        <strain evidence="2">RhyPub2mFocal</strain>
        <tissue evidence="2">Leaves</tissue>
    </source>
</reference>
<protein>
    <submittedName>
        <fullName evidence="2">Alpha/beta-Hydrolases superfamily protein</fullName>
    </submittedName>
</protein>
<accession>A0AAV8CHT6</accession>
<keyword evidence="3" id="KW-1185">Reference proteome</keyword>
<dbReference type="PANTHER" id="PTHR31479:SF2">
    <property type="entry name" value="ALPHA_BETA-HYDROLASES SUPERFAMILY PROTEIN"/>
    <property type="match status" value="1"/>
</dbReference>
<keyword evidence="1" id="KW-1133">Transmembrane helix</keyword>
<feature type="transmembrane region" description="Helical" evidence="1">
    <location>
        <begin position="206"/>
        <end position="228"/>
    </location>
</feature>
<keyword evidence="1" id="KW-0472">Membrane</keyword>
<proteinExistence type="predicted"/>
<comment type="caution">
    <text evidence="2">The sequence shown here is derived from an EMBL/GenBank/DDBJ whole genome shotgun (WGS) entry which is preliminary data.</text>
</comment>
<gene>
    <name evidence="2" type="ORF">LUZ62_089825</name>
</gene>
<keyword evidence="1" id="KW-0812">Transmembrane</keyword>
<sequence>MRGMRKIMDDDGFRVSGPLNLATVNWDRPDHECAVMACLVQATYVLERDRKRSREPLAPAWWVSFGFELVDTFIDDKDTSIFGAIYRNTRYSNRTPQAPRFVIAFRGTILEAANGDTSHDLLADNSDLGSASQLKKVMQKIVYHISEFGAEGAFLAGHSLGSTMAMLVGANLATKGISLKTFLFNLPSCLTEEESSKRLISRFLQITPWVAGFAGAFGMFPLAAIAYLSTAVSLVTSSSLVAATGIATLTSLAALAGASVLKLKKRSRLGEMSLFAPYIFVNPEDPVCKNWIPYFCNQPRENGRSRLEFADFVESAVLKINSIPGQDMLKANSLKQWWQQGIKLLNLDEYGSH</sequence>
<dbReference type="AlphaFoldDB" id="A0AAV8CHT6"/>
<evidence type="ECO:0000313" key="2">
    <source>
        <dbReference type="EMBL" id="KAJ4755420.1"/>
    </source>
</evidence>
<organism evidence="2 3">
    <name type="scientific">Rhynchospora pubera</name>
    <dbReference type="NCBI Taxonomy" id="906938"/>
    <lineage>
        <taxon>Eukaryota</taxon>
        <taxon>Viridiplantae</taxon>
        <taxon>Streptophyta</taxon>
        <taxon>Embryophyta</taxon>
        <taxon>Tracheophyta</taxon>
        <taxon>Spermatophyta</taxon>
        <taxon>Magnoliopsida</taxon>
        <taxon>Liliopsida</taxon>
        <taxon>Poales</taxon>
        <taxon>Cyperaceae</taxon>
        <taxon>Cyperoideae</taxon>
        <taxon>Rhynchosporeae</taxon>
        <taxon>Rhynchospora</taxon>
    </lineage>
</organism>
<name>A0AAV8CHT6_9POAL</name>
<dbReference type="SUPFAM" id="SSF53474">
    <property type="entry name" value="alpha/beta-Hydrolases"/>
    <property type="match status" value="1"/>
</dbReference>
<dbReference type="Gene3D" id="3.40.50.1820">
    <property type="entry name" value="alpha/beta hydrolase"/>
    <property type="match status" value="1"/>
</dbReference>
<dbReference type="EMBL" id="JAMFTS010000005">
    <property type="protein sequence ID" value="KAJ4755420.1"/>
    <property type="molecule type" value="Genomic_DNA"/>
</dbReference>
<evidence type="ECO:0000313" key="3">
    <source>
        <dbReference type="Proteomes" id="UP001140206"/>
    </source>
</evidence>
<dbReference type="PANTHER" id="PTHR31479">
    <property type="entry name" value="ALPHA/BETA-HYDROLASES SUPERFAMILY PROTEIN"/>
    <property type="match status" value="1"/>
</dbReference>
<feature type="transmembrane region" description="Helical" evidence="1">
    <location>
        <begin position="240"/>
        <end position="261"/>
    </location>
</feature>